<keyword evidence="1" id="KW-0732">Signal</keyword>
<name>F4KW79_HALH1</name>
<dbReference type="HOGENOM" id="CLU_1330388_0_0_10"/>
<feature type="signal peptide" evidence="1">
    <location>
        <begin position="1"/>
        <end position="20"/>
    </location>
</feature>
<protein>
    <recommendedName>
        <fullName evidence="4">Lipoprotein</fullName>
    </recommendedName>
</protein>
<dbReference type="AlphaFoldDB" id="F4KW79"/>
<evidence type="ECO:0000256" key="1">
    <source>
        <dbReference type="SAM" id="SignalP"/>
    </source>
</evidence>
<dbReference type="KEGG" id="hhy:Halhy_1372"/>
<accession>F4KW79</accession>
<sequence>MQHNNISILLFLLLCSFACSKETPDFELGRYEYAGIDNKTFRFFRVENSGVYREVTAPKSGIGYLQTIPFCDEDFLGKTFYDCGFFPNLAKPYFEFRENEVELALFYAPDEDLLTQTIPYTLEGDSLVIGEQPDVLKIARPTGNKNREILWPWRIYQTTKFGVASVDLVLEPLSEKEHLQAIQEQEKLSVGDTIALCLLKEKFSKR</sequence>
<evidence type="ECO:0000313" key="3">
    <source>
        <dbReference type="Proteomes" id="UP000008461"/>
    </source>
</evidence>
<proteinExistence type="predicted"/>
<gene>
    <name evidence="2" type="ordered locus">Halhy_1372</name>
</gene>
<reference evidence="2 3" key="1">
    <citation type="journal article" date="2011" name="Stand. Genomic Sci.">
        <title>Complete genome sequence of Haliscomenobacter hydrossis type strain (O).</title>
        <authorList>
            <consortium name="US DOE Joint Genome Institute (JGI-PGF)"/>
            <person name="Daligault H."/>
            <person name="Lapidus A."/>
            <person name="Zeytun A."/>
            <person name="Nolan M."/>
            <person name="Lucas S."/>
            <person name="Del Rio T.G."/>
            <person name="Tice H."/>
            <person name="Cheng J.F."/>
            <person name="Tapia R."/>
            <person name="Han C."/>
            <person name="Goodwin L."/>
            <person name="Pitluck S."/>
            <person name="Liolios K."/>
            <person name="Pagani I."/>
            <person name="Ivanova N."/>
            <person name="Huntemann M."/>
            <person name="Mavromatis K."/>
            <person name="Mikhailova N."/>
            <person name="Pati A."/>
            <person name="Chen A."/>
            <person name="Palaniappan K."/>
            <person name="Land M."/>
            <person name="Hauser L."/>
            <person name="Brambilla E.M."/>
            <person name="Rohde M."/>
            <person name="Verbarg S."/>
            <person name="Goker M."/>
            <person name="Bristow J."/>
            <person name="Eisen J.A."/>
            <person name="Markowitz V."/>
            <person name="Hugenholtz P."/>
            <person name="Kyrpides N.C."/>
            <person name="Klenk H.P."/>
            <person name="Woyke T."/>
        </authorList>
    </citation>
    <scope>NUCLEOTIDE SEQUENCE [LARGE SCALE GENOMIC DNA]</scope>
    <source>
        <strain evidence="3">ATCC 27775 / DSM 1100 / LMG 10767 / O</strain>
    </source>
</reference>
<reference key="2">
    <citation type="submission" date="2011-04" db="EMBL/GenBank/DDBJ databases">
        <title>Complete sequence of chromosome of Haliscomenobacter hydrossis DSM 1100.</title>
        <authorList>
            <consortium name="US DOE Joint Genome Institute (JGI-PGF)"/>
            <person name="Lucas S."/>
            <person name="Han J."/>
            <person name="Lapidus A."/>
            <person name="Bruce D."/>
            <person name="Goodwin L."/>
            <person name="Pitluck S."/>
            <person name="Peters L."/>
            <person name="Kyrpides N."/>
            <person name="Mavromatis K."/>
            <person name="Ivanova N."/>
            <person name="Ovchinnikova G."/>
            <person name="Pagani I."/>
            <person name="Daligault H."/>
            <person name="Detter J.C."/>
            <person name="Han C."/>
            <person name="Land M."/>
            <person name="Hauser L."/>
            <person name="Markowitz V."/>
            <person name="Cheng J.-F."/>
            <person name="Hugenholtz P."/>
            <person name="Woyke T."/>
            <person name="Wu D."/>
            <person name="Verbarg S."/>
            <person name="Frueling A."/>
            <person name="Brambilla E."/>
            <person name="Klenk H.-P."/>
            <person name="Eisen J.A."/>
        </authorList>
    </citation>
    <scope>NUCLEOTIDE SEQUENCE</scope>
    <source>
        <strain>DSM 1100</strain>
    </source>
</reference>
<dbReference type="EMBL" id="CP002691">
    <property type="protein sequence ID" value="AEE49267.1"/>
    <property type="molecule type" value="Genomic_DNA"/>
</dbReference>
<dbReference type="STRING" id="760192.Halhy_1372"/>
<dbReference type="RefSeq" id="WP_013763821.1">
    <property type="nucleotide sequence ID" value="NC_015510.1"/>
</dbReference>
<feature type="chain" id="PRO_5003316158" description="Lipoprotein" evidence="1">
    <location>
        <begin position="21"/>
        <end position="206"/>
    </location>
</feature>
<keyword evidence="3" id="KW-1185">Reference proteome</keyword>
<evidence type="ECO:0008006" key="4">
    <source>
        <dbReference type="Google" id="ProtNLM"/>
    </source>
</evidence>
<evidence type="ECO:0000313" key="2">
    <source>
        <dbReference type="EMBL" id="AEE49267.1"/>
    </source>
</evidence>
<organism evidence="2 3">
    <name type="scientific">Haliscomenobacter hydrossis (strain ATCC 27775 / DSM 1100 / LMG 10767 / O)</name>
    <dbReference type="NCBI Taxonomy" id="760192"/>
    <lineage>
        <taxon>Bacteria</taxon>
        <taxon>Pseudomonadati</taxon>
        <taxon>Bacteroidota</taxon>
        <taxon>Saprospiria</taxon>
        <taxon>Saprospirales</taxon>
        <taxon>Haliscomenobacteraceae</taxon>
        <taxon>Haliscomenobacter</taxon>
    </lineage>
</organism>
<dbReference type="Proteomes" id="UP000008461">
    <property type="component" value="Chromosome"/>
</dbReference>